<reference evidence="9" key="1">
    <citation type="submission" date="2015-11" db="EMBL/GenBank/DDBJ databases">
        <authorList>
            <person name="Zhang Y."/>
            <person name="Guo Z."/>
        </authorList>
    </citation>
    <scope>NUCLEOTIDE SEQUENCE</scope>
    <source>
        <strain evidence="9">ID145698</strain>
    </source>
</reference>
<keyword evidence="1 5" id="KW-0597">Phosphoprotein</keyword>
<dbReference type="InterPro" id="IPR058245">
    <property type="entry name" value="NreC/VraR/RcsB-like_REC"/>
</dbReference>
<protein>
    <submittedName>
        <fullName evidence="9">Response regulator protein VraR</fullName>
    </submittedName>
</protein>
<dbReference type="InterPro" id="IPR011006">
    <property type="entry name" value="CheY-like_superfamily"/>
</dbReference>
<proteinExistence type="predicted"/>
<dbReference type="PROSITE" id="PS50043">
    <property type="entry name" value="HTH_LUXR_2"/>
    <property type="match status" value="1"/>
</dbReference>
<feature type="domain" description="Response regulatory" evidence="8">
    <location>
        <begin position="5"/>
        <end position="122"/>
    </location>
</feature>
<accession>A0A1W5KQG8</accession>
<dbReference type="Pfam" id="PF00072">
    <property type="entry name" value="Response_reg"/>
    <property type="match status" value="1"/>
</dbReference>
<dbReference type="CDD" id="cd17535">
    <property type="entry name" value="REC_NarL-like"/>
    <property type="match status" value="1"/>
</dbReference>
<evidence type="ECO:0000256" key="2">
    <source>
        <dbReference type="ARBA" id="ARBA00023015"/>
    </source>
</evidence>
<dbReference type="SUPFAM" id="SSF52172">
    <property type="entry name" value="CheY-like"/>
    <property type="match status" value="1"/>
</dbReference>
<dbReference type="EMBL" id="KT996129">
    <property type="protein sequence ID" value="AMX23321.1"/>
    <property type="molecule type" value="Genomic_DNA"/>
</dbReference>
<dbReference type="SUPFAM" id="SSF46894">
    <property type="entry name" value="C-terminal effector domain of the bipartite response regulators"/>
    <property type="match status" value="1"/>
</dbReference>
<dbReference type="Gene3D" id="3.40.50.2300">
    <property type="match status" value="1"/>
</dbReference>
<dbReference type="CDD" id="cd06170">
    <property type="entry name" value="LuxR_C_like"/>
    <property type="match status" value="1"/>
</dbReference>
<dbReference type="Pfam" id="PF00196">
    <property type="entry name" value="GerE"/>
    <property type="match status" value="1"/>
</dbReference>
<dbReference type="SMART" id="SM00421">
    <property type="entry name" value="HTH_LUXR"/>
    <property type="match status" value="1"/>
</dbReference>
<dbReference type="PANTHER" id="PTHR43214:SF24">
    <property type="entry name" value="TRANSCRIPTIONAL REGULATORY PROTEIN NARL-RELATED"/>
    <property type="match status" value="1"/>
</dbReference>
<dbReference type="PROSITE" id="PS00622">
    <property type="entry name" value="HTH_LUXR_1"/>
    <property type="match status" value="1"/>
</dbReference>
<feature type="domain" description="HTH luxR-type" evidence="7">
    <location>
        <begin position="150"/>
        <end position="215"/>
    </location>
</feature>
<organism evidence="9">
    <name type="scientific">Actinoallomurus sp. ID145698</name>
    <dbReference type="NCBI Taxonomy" id="1820605"/>
    <lineage>
        <taxon>Bacteria</taxon>
        <taxon>Bacillati</taxon>
        <taxon>Actinomycetota</taxon>
        <taxon>Actinomycetes</taxon>
        <taxon>Streptosporangiales</taxon>
        <taxon>Thermomonosporaceae</taxon>
        <taxon>Actinoallomurus</taxon>
    </lineage>
</organism>
<feature type="region of interest" description="Disordered" evidence="6">
    <location>
        <begin position="225"/>
        <end position="308"/>
    </location>
</feature>
<dbReference type="InterPro" id="IPR039420">
    <property type="entry name" value="WalR-like"/>
</dbReference>
<dbReference type="InterPro" id="IPR001789">
    <property type="entry name" value="Sig_transdc_resp-reg_receiver"/>
</dbReference>
<sequence>MSEIRILLVDDRAITRHGLTATLRNIPDLAVVGEAADIAGAVRQTGALGPDVILVDGMAERAEPTELMKALSRSLGSSVPAVLILADAPEERFYRAQDEGARGLLLKQSSTDHLCTAIRMVAAGYSLFLASAFPPSAPERNAPMTRGAAPADRLSELTPREFDVLQKVVQGYTNAEISRKLSLSEGTVKSHIQHMLTKLNLRNRVHAVIYAFEIGLAPAATPPEPFPVAELSPPVDPRHSTRPDLEVRAESVAPGDAAEAPRAEVHPARPPARQPRPNGRAASRSGPPLTRESRHPQGDNARYCAIDA</sequence>
<dbReference type="AlphaFoldDB" id="A0A1W5KQG8"/>
<feature type="compositionally biased region" description="Basic and acidic residues" evidence="6">
    <location>
        <begin position="236"/>
        <end position="249"/>
    </location>
</feature>
<keyword evidence="2" id="KW-0805">Transcription regulation</keyword>
<feature type="modified residue" description="4-aspartylphosphate" evidence="5">
    <location>
        <position position="56"/>
    </location>
</feature>
<dbReference type="PRINTS" id="PR00038">
    <property type="entry name" value="HTHLUXR"/>
</dbReference>
<dbReference type="PANTHER" id="PTHR43214">
    <property type="entry name" value="TWO-COMPONENT RESPONSE REGULATOR"/>
    <property type="match status" value="1"/>
</dbReference>
<dbReference type="GO" id="GO:0000160">
    <property type="term" value="P:phosphorelay signal transduction system"/>
    <property type="evidence" value="ECO:0007669"/>
    <property type="project" value="InterPro"/>
</dbReference>
<evidence type="ECO:0000256" key="3">
    <source>
        <dbReference type="ARBA" id="ARBA00023125"/>
    </source>
</evidence>
<dbReference type="GO" id="GO:0006355">
    <property type="term" value="P:regulation of DNA-templated transcription"/>
    <property type="evidence" value="ECO:0007669"/>
    <property type="project" value="InterPro"/>
</dbReference>
<keyword evidence="3" id="KW-0238">DNA-binding</keyword>
<keyword evidence="4" id="KW-0804">Transcription</keyword>
<evidence type="ECO:0000256" key="1">
    <source>
        <dbReference type="ARBA" id="ARBA00022553"/>
    </source>
</evidence>
<dbReference type="SMART" id="SM00448">
    <property type="entry name" value="REC"/>
    <property type="match status" value="1"/>
</dbReference>
<evidence type="ECO:0000313" key="9">
    <source>
        <dbReference type="EMBL" id="AMX23321.1"/>
    </source>
</evidence>
<evidence type="ECO:0000256" key="6">
    <source>
        <dbReference type="SAM" id="MobiDB-lite"/>
    </source>
</evidence>
<dbReference type="PROSITE" id="PS50110">
    <property type="entry name" value="RESPONSE_REGULATORY"/>
    <property type="match status" value="1"/>
</dbReference>
<dbReference type="GO" id="GO:0003677">
    <property type="term" value="F:DNA binding"/>
    <property type="evidence" value="ECO:0007669"/>
    <property type="project" value="UniProtKB-KW"/>
</dbReference>
<evidence type="ECO:0000256" key="4">
    <source>
        <dbReference type="ARBA" id="ARBA00023163"/>
    </source>
</evidence>
<gene>
    <name evidence="9" type="primary">NAI698_09166</name>
</gene>
<evidence type="ECO:0000256" key="5">
    <source>
        <dbReference type="PROSITE-ProRule" id="PRU00169"/>
    </source>
</evidence>
<name>A0A1W5KQG8_9ACTN</name>
<dbReference type="InterPro" id="IPR000792">
    <property type="entry name" value="Tscrpt_reg_LuxR_C"/>
</dbReference>
<evidence type="ECO:0000259" key="8">
    <source>
        <dbReference type="PROSITE" id="PS50110"/>
    </source>
</evidence>
<dbReference type="InterPro" id="IPR016032">
    <property type="entry name" value="Sig_transdc_resp-reg_C-effctor"/>
</dbReference>
<evidence type="ECO:0000259" key="7">
    <source>
        <dbReference type="PROSITE" id="PS50043"/>
    </source>
</evidence>